<dbReference type="PANTHER" id="PTHR36865">
    <property type="entry name" value="RIKEN CDNA 1700001O22 GENE"/>
    <property type="match status" value="1"/>
</dbReference>
<protein>
    <submittedName>
        <fullName evidence="1">Uncharacterized protein</fullName>
    </submittedName>
</protein>
<dbReference type="PANTHER" id="PTHR36865:SF1">
    <property type="entry name" value="RIKEN CDNA 1700001O22 GENE"/>
    <property type="match status" value="1"/>
</dbReference>
<evidence type="ECO:0000313" key="2">
    <source>
        <dbReference type="Proteomes" id="UP000694414"/>
    </source>
</evidence>
<accession>A0A8C9A3S6</accession>
<keyword evidence="2" id="KW-1185">Reference proteome</keyword>
<dbReference type="Ensembl" id="ENSPSMT00000032385.1">
    <property type="protein sequence ID" value="ENSPSMP00000028023.1"/>
    <property type="gene ID" value="ENSPSMG00000019528.1"/>
</dbReference>
<dbReference type="AlphaFoldDB" id="A0A8C9A3S6"/>
<sequence>MNSSLPFPATTQRQRGDLQTLLDTHNNQEQESFLPRLVLQSVLRRGHPKGYQLLLPSTTLQWAQR</sequence>
<reference evidence="1" key="2">
    <citation type="submission" date="2025-09" db="UniProtKB">
        <authorList>
            <consortium name="Ensembl"/>
        </authorList>
    </citation>
    <scope>IDENTIFICATION</scope>
</reference>
<organism evidence="1 2">
    <name type="scientific">Prolemur simus</name>
    <name type="common">Greater bamboo lemur</name>
    <name type="synonym">Hapalemur simus</name>
    <dbReference type="NCBI Taxonomy" id="1328070"/>
    <lineage>
        <taxon>Eukaryota</taxon>
        <taxon>Metazoa</taxon>
        <taxon>Chordata</taxon>
        <taxon>Craniata</taxon>
        <taxon>Vertebrata</taxon>
        <taxon>Euteleostomi</taxon>
        <taxon>Mammalia</taxon>
        <taxon>Eutheria</taxon>
        <taxon>Euarchontoglires</taxon>
        <taxon>Primates</taxon>
        <taxon>Strepsirrhini</taxon>
        <taxon>Lemuriformes</taxon>
        <taxon>Lemuridae</taxon>
        <taxon>Prolemur</taxon>
    </lineage>
</organism>
<name>A0A8C9A3S6_PROSS</name>
<proteinExistence type="predicted"/>
<dbReference type="Proteomes" id="UP000694414">
    <property type="component" value="Unplaced"/>
</dbReference>
<dbReference type="GeneTree" id="ENSGT00940000173947"/>
<evidence type="ECO:0000313" key="1">
    <source>
        <dbReference type="Ensembl" id="ENSPSMP00000028023.1"/>
    </source>
</evidence>
<reference evidence="1" key="1">
    <citation type="submission" date="2025-08" db="UniProtKB">
        <authorList>
            <consortium name="Ensembl"/>
        </authorList>
    </citation>
    <scope>IDENTIFICATION</scope>
</reference>